<dbReference type="InterPro" id="IPR039104">
    <property type="entry name" value="6PGL"/>
</dbReference>
<evidence type="ECO:0000256" key="1">
    <source>
        <dbReference type="ARBA" id="ARBA00000832"/>
    </source>
</evidence>
<dbReference type="EC" id="3.1.1.31" evidence="5 7"/>
<dbReference type="CDD" id="cd01400">
    <property type="entry name" value="6PGL"/>
    <property type="match status" value="1"/>
</dbReference>
<evidence type="ECO:0000256" key="3">
    <source>
        <dbReference type="ARBA" id="ARBA00004961"/>
    </source>
</evidence>
<evidence type="ECO:0000256" key="4">
    <source>
        <dbReference type="ARBA" id="ARBA00010662"/>
    </source>
</evidence>
<evidence type="ECO:0000256" key="6">
    <source>
        <dbReference type="ARBA" id="ARBA00020337"/>
    </source>
</evidence>
<dbReference type="Pfam" id="PF01182">
    <property type="entry name" value="Glucosamine_iso"/>
    <property type="match status" value="1"/>
</dbReference>
<protein>
    <recommendedName>
        <fullName evidence="6 7">6-phosphogluconolactonase</fullName>
        <shortName evidence="7">6PGL</shortName>
        <ecNumber evidence="5 7">3.1.1.31</ecNumber>
    </recommendedName>
</protein>
<dbReference type="Gene3D" id="3.40.50.1360">
    <property type="match status" value="1"/>
</dbReference>
<keyword evidence="7" id="KW-0378">Hydrolase</keyword>
<dbReference type="InterPro" id="IPR006148">
    <property type="entry name" value="Glc/Gal-6P_isomerase"/>
</dbReference>
<dbReference type="GO" id="GO:0006098">
    <property type="term" value="P:pentose-phosphate shunt"/>
    <property type="evidence" value="ECO:0007669"/>
    <property type="project" value="UniProtKB-UniPathway"/>
</dbReference>
<comment type="function">
    <text evidence="2 7">Hydrolysis of 6-phosphogluconolactone to 6-phosphogluconate.</text>
</comment>
<evidence type="ECO:0000256" key="7">
    <source>
        <dbReference type="RuleBase" id="RU365095"/>
    </source>
</evidence>
<comment type="pathway">
    <text evidence="3 7">Carbohydrate degradation; pentose phosphate pathway; D-ribulose 5-phosphate from D-glucose 6-phosphate (oxidative stage): step 2/3.</text>
</comment>
<dbReference type="NCBIfam" id="TIGR01198">
    <property type="entry name" value="pgl"/>
    <property type="match status" value="1"/>
</dbReference>
<dbReference type="InterPro" id="IPR005900">
    <property type="entry name" value="6-phosphogluconolactonase_DevB"/>
</dbReference>
<dbReference type="RefSeq" id="WP_172961646.1">
    <property type="nucleotide sequence ID" value="NZ_AP017378.1"/>
</dbReference>
<sequence>MNIIEFDDMESMSAHAADMAREIAVAAVAERGAFTLALSGGSTPRQTYEMLADAGDIPWDKGHIFFSDERCVKPDHEHSNYRMANEALLSKIDIPPLQVHRIKAAGFTPGLDAGGYEVEVFNTFKFNKLDEDGECPFDLMFLGMGEDGHTASLFPGGDSMLARRQLVMAIDPVGYPKLRRISMTLPLINMARNVVIMISGAKKRALLSKIERDLEAAQGRYPVALVEPRGTLTWLAAK</sequence>
<proteinExistence type="inferred from homology"/>
<dbReference type="GO" id="GO:0017057">
    <property type="term" value="F:6-phosphogluconolactonase activity"/>
    <property type="evidence" value="ECO:0007669"/>
    <property type="project" value="UniProtKB-UniRule"/>
</dbReference>
<evidence type="ECO:0000313" key="10">
    <source>
        <dbReference type="Proteomes" id="UP000269883"/>
    </source>
</evidence>
<dbReference type="PANTHER" id="PTHR11054:SF0">
    <property type="entry name" value="6-PHOSPHOGLUCONOLACTONASE"/>
    <property type="match status" value="1"/>
</dbReference>
<dbReference type="EMBL" id="AP017378">
    <property type="protein sequence ID" value="BBD07856.1"/>
    <property type="molecule type" value="Genomic_DNA"/>
</dbReference>
<dbReference type="AlphaFoldDB" id="A0A2Z6AXI1"/>
<organism evidence="9 10">
    <name type="scientific">Desulfovibrio ferrophilus</name>
    <dbReference type="NCBI Taxonomy" id="241368"/>
    <lineage>
        <taxon>Bacteria</taxon>
        <taxon>Pseudomonadati</taxon>
        <taxon>Thermodesulfobacteriota</taxon>
        <taxon>Desulfovibrionia</taxon>
        <taxon>Desulfovibrionales</taxon>
        <taxon>Desulfovibrionaceae</taxon>
        <taxon>Desulfovibrio</taxon>
    </lineage>
</organism>
<evidence type="ECO:0000259" key="8">
    <source>
        <dbReference type="Pfam" id="PF01182"/>
    </source>
</evidence>
<dbReference type="SUPFAM" id="SSF100950">
    <property type="entry name" value="NagB/RpiA/CoA transferase-like"/>
    <property type="match status" value="1"/>
</dbReference>
<dbReference type="KEGG" id="dfl:DFE_1130"/>
<comment type="catalytic activity">
    <reaction evidence="1 7">
        <text>6-phospho-D-glucono-1,5-lactone + H2O = 6-phospho-D-gluconate + H(+)</text>
        <dbReference type="Rhea" id="RHEA:12556"/>
        <dbReference type="ChEBI" id="CHEBI:15377"/>
        <dbReference type="ChEBI" id="CHEBI:15378"/>
        <dbReference type="ChEBI" id="CHEBI:57955"/>
        <dbReference type="ChEBI" id="CHEBI:58759"/>
        <dbReference type="EC" id="3.1.1.31"/>
    </reaction>
</comment>
<gene>
    <name evidence="7" type="primary">pgl</name>
    <name evidence="9" type="ORF">DFE_1130</name>
</gene>
<evidence type="ECO:0000256" key="5">
    <source>
        <dbReference type="ARBA" id="ARBA00013198"/>
    </source>
</evidence>
<feature type="domain" description="Glucosamine/galactosamine-6-phosphate isomerase" evidence="8">
    <location>
        <begin position="8"/>
        <end position="234"/>
    </location>
</feature>
<accession>A0A2Z6AXI1</accession>
<dbReference type="Proteomes" id="UP000269883">
    <property type="component" value="Chromosome"/>
</dbReference>
<evidence type="ECO:0000256" key="2">
    <source>
        <dbReference type="ARBA" id="ARBA00002681"/>
    </source>
</evidence>
<dbReference type="InterPro" id="IPR037171">
    <property type="entry name" value="NagB/RpiA_transferase-like"/>
</dbReference>
<dbReference type="GO" id="GO:0005975">
    <property type="term" value="P:carbohydrate metabolic process"/>
    <property type="evidence" value="ECO:0007669"/>
    <property type="project" value="UniProtKB-UniRule"/>
</dbReference>
<name>A0A2Z6AXI1_9BACT</name>
<dbReference type="PANTHER" id="PTHR11054">
    <property type="entry name" value="6-PHOSPHOGLUCONOLACTONASE"/>
    <property type="match status" value="1"/>
</dbReference>
<comment type="similarity">
    <text evidence="4 7">Belongs to the glucosamine/galactosamine-6-phosphate isomerase family. 6-phosphogluconolactonase subfamily.</text>
</comment>
<reference evidence="9 10" key="1">
    <citation type="journal article" date="2018" name="Sci. Adv.">
        <title>Multi-heme cytochromes provide a pathway for survival in energy-limited environments.</title>
        <authorList>
            <person name="Deng X."/>
            <person name="Dohmae N."/>
            <person name="Nealson K.H."/>
            <person name="Hashimoto K."/>
            <person name="Okamoto A."/>
        </authorList>
    </citation>
    <scope>NUCLEOTIDE SEQUENCE [LARGE SCALE GENOMIC DNA]</scope>
    <source>
        <strain evidence="9 10">IS5</strain>
    </source>
</reference>
<evidence type="ECO:0000313" key="9">
    <source>
        <dbReference type="EMBL" id="BBD07856.1"/>
    </source>
</evidence>
<keyword evidence="10" id="KW-1185">Reference proteome</keyword>
<dbReference type="UniPathway" id="UPA00115">
    <property type="reaction ID" value="UER00409"/>
</dbReference>